<name>A0A811P1D4_9POAL</name>
<feature type="region of interest" description="Disordered" evidence="1">
    <location>
        <begin position="1"/>
        <end position="59"/>
    </location>
</feature>
<protein>
    <submittedName>
        <fullName evidence="3">Uncharacterized protein</fullName>
    </submittedName>
</protein>
<keyword evidence="2" id="KW-0472">Membrane</keyword>
<feature type="compositionally biased region" description="Basic and acidic residues" evidence="1">
    <location>
        <begin position="1"/>
        <end position="14"/>
    </location>
</feature>
<evidence type="ECO:0000313" key="4">
    <source>
        <dbReference type="Proteomes" id="UP000604825"/>
    </source>
</evidence>
<dbReference type="EMBL" id="CAJGYO010000005">
    <property type="protein sequence ID" value="CAD6231817.1"/>
    <property type="molecule type" value="Genomic_DNA"/>
</dbReference>
<feature type="compositionally biased region" description="Low complexity" evidence="1">
    <location>
        <begin position="46"/>
        <end position="59"/>
    </location>
</feature>
<comment type="caution">
    <text evidence="3">The sequence shown here is derived from an EMBL/GenBank/DDBJ whole genome shotgun (WGS) entry which is preliminary data.</text>
</comment>
<keyword evidence="4" id="KW-1185">Reference proteome</keyword>
<reference evidence="3" key="1">
    <citation type="submission" date="2020-10" db="EMBL/GenBank/DDBJ databases">
        <authorList>
            <person name="Han B."/>
            <person name="Lu T."/>
            <person name="Zhao Q."/>
            <person name="Huang X."/>
            <person name="Zhao Y."/>
        </authorList>
    </citation>
    <scope>NUCLEOTIDE SEQUENCE</scope>
</reference>
<keyword evidence="2" id="KW-0812">Transmembrane</keyword>
<organism evidence="3 4">
    <name type="scientific">Miscanthus lutarioriparius</name>
    <dbReference type="NCBI Taxonomy" id="422564"/>
    <lineage>
        <taxon>Eukaryota</taxon>
        <taxon>Viridiplantae</taxon>
        <taxon>Streptophyta</taxon>
        <taxon>Embryophyta</taxon>
        <taxon>Tracheophyta</taxon>
        <taxon>Spermatophyta</taxon>
        <taxon>Magnoliopsida</taxon>
        <taxon>Liliopsida</taxon>
        <taxon>Poales</taxon>
        <taxon>Poaceae</taxon>
        <taxon>PACMAD clade</taxon>
        <taxon>Panicoideae</taxon>
        <taxon>Andropogonodae</taxon>
        <taxon>Andropogoneae</taxon>
        <taxon>Saccharinae</taxon>
        <taxon>Miscanthus</taxon>
    </lineage>
</organism>
<evidence type="ECO:0000256" key="2">
    <source>
        <dbReference type="SAM" id="Phobius"/>
    </source>
</evidence>
<dbReference type="AlphaFoldDB" id="A0A811P1D4"/>
<dbReference type="Proteomes" id="UP000604825">
    <property type="component" value="Unassembled WGS sequence"/>
</dbReference>
<proteinExistence type="predicted"/>
<gene>
    <name evidence="3" type="ORF">NCGR_LOCUS21713</name>
</gene>
<evidence type="ECO:0000256" key="1">
    <source>
        <dbReference type="SAM" id="MobiDB-lite"/>
    </source>
</evidence>
<feature type="transmembrane region" description="Helical" evidence="2">
    <location>
        <begin position="131"/>
        <end position="151"/>
    </location>
</feature>
<feature type="compositionally biased region" description="Basic and acidic residues" evidence="1">
    <location>
        <begin position="31"/>
        <end position="45"/>
    </location>
</feature>
<sequence length="152" mass="16359">MARDVNRGTEDDGHPLPQPAPSPSPAATEEGTDRSKANNNLRDRVSFSSSSSRPRPSCWGSIRIRRIGRIQSRTRTGSDEHDTRASLGDRGRCACGCGGKAGAAVGLRSSSSATISTATIATRTGRRRFDAATLLSTFWLLLLQILPGWMYI</sequence>
<evidence type="ECO:0000313" key="3">
    <source>
        <dbReference type="EMBL" id="CAD6231817.1"/>
    </source>
</evidence>
<accession>A0A811P1D4</accession>
<keyword evidence="2" id="KW-1133">Transmembrane helix</keyword>